<dbReference type="EMBL" id="MDEN01000063">
    <property type="protein sequence ID" value="OCX19736.1"/>
    <property type="molecule type" value="Genomic_DNA"/>
</dbReference>
<dbReference type="NCBIfam" id="TIGR03367">
    <property type="entry name" value="queuosine_QueD"/>
    <property type="match status" value="1"/>
</dbReference>
<dbReference type="SUPFAM" id="SSF55620">
    <property type="entry name" value="Tetrahydrobiopterin biosynthesis enzymes-like"/>
    <property type="match status" value="1"/>
</dbReference>
<evidence type="ECO:0000256" key="8">
    <source>
        <dbReference type="ARBA" id="ARBA00048807"/>
    </source>
</evidence>
<dbReference type="UniPathway" id="UPA00391"/>
<dbReference type="Proteomes" id="UP000095143">
    <property type="component" value="Unassembled WGS sequence"/>
</dbReference>
<dbReference type="GO" id="GO:0008616">
    <property type="term" value="P:tRNA queuosine(34) biosynthetic process"/>
    <property type="evidence" value="ECO:0007669"/>
    <property type="project" value="UniProtKB-KW"/>
</dbReference>
<evidence type="ECO:0000313" key="12">
    <source>
        <dbReference type="EMBL" id="OCX19736.1"/>
    </source>
</evidence>
<organism evidence="12 13">
    <name type="scientific">Pseudomonas graminis</name>
    <dbReference type="NCBI Taxonomy" id="158627"/>
    <lineage>
        <taxon>Bacteria</taxon>
        <taxon>Pseudomonadati</taxon>
        <taxon>Pseudomonadota</taxon>
        <taxon>Gammaproteobacteria</taxon>
        <taxon>Pseudomonadales</taxon>
        <taxon>Pseudomonadaceae</taxon>
        <taxon>Pseudomonas</taxon>
    </lineage>
</organism>
<feature type="binding site" evidence="11">
    <location>
        <position position="30"/>
    </location>
    <ligand>
        <name>Zn(2+)</name>
        <dbReference type="ChEBI" id="CHEBI:29105"/>
    </ligand>
</feature>
<dbReference type="Gene3D" id="3.30.479.10">
    <property type="entry name" value="6-pyruvoyl tetrahydropterin synthase/QueD"/>
    <property type="match status" value="1"/>
</dbReference>
<evidence type="ECO:0000256" key="6">
    <source>
        <dbReference type="ARBA" id="ARBA00022833"/>
    </source>
</evidence>
<dbReference type="GO" id="GO:0070497">
    <property type="term" value="F:6-carboxytetrahydropterin synthase activity"/>
    <property type="evidence" value="ECO:0007669"/>
    <property type="project" value="UniProtKB-EC"/>
</dbReference>
<comment type="catalytic activity">
    <reaction evidence="8 9">
        <text>7,8-dihydroneopterin 3'-triphosphate + H2O = 6-carboxy-5,6,7,8-tetrahydropterin + triphosphate + acetaldehyde + 2 H(+)</text>
        <dbReference type="Rhea" id="RHEA:27966"/>
        <dbReference type="ChEBI" id="CHEBI:15343"/>
        <dbReference type="ChEBI" id="CHEBI:15377"/>
        <dbReference type="ChEBI" id="CHEBI:15378"/>
        <dbReference type="ChEBI" id="CHEBI:18036"/>
        <dbReference type="ChEBI" id="CHEBI:58462"/>
        <dbReference type="ChEBI" id="CHEBI:61032"/>
        <dbReference type="EC" id="4.1.2.50"/>
    </reaction>
</comment>
<evidence type="ECO:0000256" key="7">
    <source>
        <dbReference type="ARBA" id="ARBA00023239"/>
    </source>
</evidence>
<evidence type="ECO:0000256" key="1">
    <source>
        <dbReference type="ARBA" id="ARBA00005061"/>
    </source>
</evidence>
<sequence length="120" mass="13967">MTVEIFKEFTFESAHRLPHVPDGHKCGRLHGHSFRVAIYLQGEPDPHTGWIRDFSEIKTIFKPLYERLDHNYLNDIPGLENPTSEVLVKWIWKELKPLLPELSAIRIHETCTSGCVYRGD</sequence>
<dbReference type="InterPro" id="IPR007115">
    <property type="entry name" value="6-PTP_synth/QueD"/>
</dbReference>
<protein>
    <recommendedName>
        <fullName evidence="3 9">6-carboxy-5,6,7,8-tetrahydropterin synthase</fullName>
        <ecNumber evidence="9">4.-.-.-</ecNumber>
    </recommendedName>
</protein>
<dbReference type="GO" id="GO:0046872">
    <property type="term" value="F:metal ion binding"/>
    <property type="evidence" value="ECO:0007669"/>
    <property type="project" value="UniProtKB-KW"/>
</dbReference>
<feature type="binding site" evidence="11">
    <location>
        <position position="15"/>
    </location>
    <ligand>
        <name>Zn(2+)</name>
        <dbReference type="ChEBI" id="CHEBI:29105"/>
    </ligand>
</feature>
<comment type="pathway">
    <text evidence="1 9">Purine metabolism; 7-cyano-7-deazaguanine biosynthesis.</text>
</comment>
<dbReference type="EC" id="4.-.-.-" evidence="9"/>
<feature type="active site" description="Charge relay system" evidence="10">
    <location>
        <position position="70"/>
    </location>
</feature>
<dbReference type="STRING" id="158627.BW687_18935"/>
<evidence type="ECO:0000256" key="11">
    <source>
        <dbReference type="PIRSR" id="PIRSR006113-2"/>
    </source>
</evidence>
<dbReference type="InterPro" id="IPR038418">
    <property type="entry name" value="6-PTP_synth/QueD_sf"/>
</dbReference>
<evidence type="ECO:0000313" key="13">
    <source>
        <dbReference type="Proteomes" id="UP000095143"/>
    </source>
</evidence>
<evidence type="ECO:0000256" key="4">
    <source>
        <dbReference type="ARBA" id="ARBA00022723"/>
    </source>
</evidence>
<name>A0A1C2DYJ6_9PSED</name>
<evidence type="ECO:0000256" key="9">
    <source>
        <dbReference type="PIRNR" id="PIRNR006113"/>
    </source>
</evidence>
<keyword evidence="7 9" id="KW-0456">Lyase</keyword>
<comment type="caution">
    <text evidence="12">The sequence shown here is derived from an EMBL/GenBank/DDBJ whole genome shotgun (WGS) entry which is preliminary data.</text>
</comment>
<dbReference type="AlphaFoldDB" id="A0A1C2DYJ6"/>
<keyword evidence="4 9" id="KW-0479">Metal-binding</keyword>
<gene>
    <name evidence="12" type="ORF">BBI10_13650</name>
</gene>
<feature type="binding site" evidence="11">
    <location>
        <position position="32"/>
    </location>
    <ligand>
        <name>Zn(2+)</name>
        <dbReference type="ChEBI" id="CHEBI:29105"/>
    </ligand>
</feature>
<keyword evidence="6 9" id="KW-0862">Zinc</keyword>
<dbReference type="FunFam" id="3.30.479.10:FF:000001">
    <property type="entry name" value="6-carboxy-5,6,7,8-tetrahydropterin synthase"/>
    <property type="match status" value="1"/>
</dbReference>
<comment type="similarity">
    <text evidence="2 9">Belongs to the PTPS family. QueD subfamily.</text>
</comment>
<reference evidence="12 13" key="1">
    <citation type="submission" date="2016-08" db="EMBL/GenBank/DDBJ databases">
        <title>Whole genome sequence of Pseudomonas graminis strain UASWS1507, a potential biological control agent for agriculture.</title>
        <authorList>
            <person name="Crovadore J."/>
            <person name="Calmin G."/>
            <person name="Chablais R."/>
            <person name="Cochard B."/>
            <person name="Lefort F."/>
        </authorList>
    </citation>
    <scope>NUCLEOTIDE SEQUENCE [LARGE SCALE GENOMIC DNA]</scope>
    <source>
        <strain evidence="12 13">UASWS1507</strain>
    </source>
</reference>
<feature type="active site" description="Charge relay system" evidence="10">
    <location>
        <position position="109"/>
    </location>
</feature>
<dbReference type="Pfam" id="PF01242">
    <property type="entry name" value="PTPS"/>
    <property type="match status" value="1"/>
</dbReference>
<accession>A0A1C2DYJ6</accession>
<evidence type="ECO:0000256" key="3">
    <source>
        <dbReference type="ARBA" id="ARBA00018141"/>
    </source>
</evidence>
<dbReference type="PANTHER" id="PTHR12589:SF7">
    <property type="entry name" value="6-PYRUVOYL TETRAHYDROBIOPTERIN SYNTHASE"/>
    <property type="match status" value="1"/>
</dbReference>
<dbReference type="PIRSF" id="PIRSF006113">
    <property type="entry name" value="PTP_synth"/>
    <property type="match status" value="1"/>
</dbReference>
<evidence type="ECO:0000256" key="10">
    <source>
        <dbReference type="PIRSR" id="PIRSR006113-1"/>
    </source>
</evidence>
<dbReference type="PANTHER" id="PTHR12589">
    <property type="entry name" value="PYRUVOYL TETRAHYDROBIOPTERIN SYNTHASE"/>
    <property type="match status" value="1"/>
</dbReference>
<feature type="active site" description="Proton acceptor" evidence="10">
    <location>
        <position position="26"/>
    </location>
</feature>
<proteinExistence type="inferred from homology"/>
<comment type="cofactor">
    <cofactor evidence="9 11">
        <name>Zn(2+)</name>
        <dbReference type="ChEBI" id="CHEBI:29105"/>
    </cofactor>
    <text evidence="9 11">Binds 1 zinc ion per subunit.</text>
</comment>
<keyword evidence="5 9" id="KW-0671">Queuosine biosynthesis</keyword>
<evidence type="ECO:0000256" key="2">
    <source>
        <dbReference type="ARBA" id="ARBA00008900"/>
    </source>
</evidence>
<evidence type="ECO:0000256" key="5">
    <source>
        <dbReference type="ARBA" id="ARBA00022785"/>
    </source>
</evidence>